<dbReference type="PANTHER" id="PTHR10858">
    <property type="entry name" value="DEOXYRIBONUCLEASE II"/>
    <property type="match status" value="1"/>
</dbReference>
<evidence type="ECO:0000313" key="6">
    <source>
        <dbReference type="Proteomes" id="UP001175271"/>
    </source>
</evidence>
<keyword evidence="6" id="KW-1185">Reference proteome</keyword>
<dbReference type="Proteomes" id="UP001175271">
    <property type="component" value="Unassembled WGS sequence"/>
</dbReference>
<evidence type="ECO:0000256" key="1">
    <source>
        <dbReference type="ARBA" id="ARBA00007527"/>
    </source>
</evidence>
<evidence type="ECO:0000256" key="2">
    <source>
        <dbReference type="ARBA" id="ARBA00022801"/>
    </source>
</evidence>
<keyword evidence="4" id="KW-0732">Signal</keyword>
<proteinExistence type="inferred from homology"/>
<evidence type="ECO:0000313" key="5">
    <source>
        <dbReference type="EMBL" id="KAK0422439.1"/>
    </source>
</evidence>
<reference evidence="5" key="1">
    <citation type="submission" date="2023-06" db="EMBL/GenBank/DDBJ databases">
        <title>Genomic analysis of the entomopathogenic nematode Steinernema hermaphroditum.</title>
        <authorList>
            <person name="Schwarz E.M."/>
            <person name="Heppert J.K."/>
            <person name="Baniya A."/>
            <person name="Schwartz H.T."/>
            <person name="Tan C.-H."/>
            <person name="Antoshechkin I."/>
            <person name="Sternberg P.W."/>
            <person name="Goodrich-Blair H."/>
            <person name="Dillman A.R."/>
        </authorList>
    </citation>
    <scope>NUCLEOTIDE SEQUENCE</scope>
    <source>
        <strain evidence="5">PS9179</strain>
        <tissue evidence="5">Whole animal</tissue>
    </source>
</reference>
<keyword evidence="2" id="KW-0378">Hydrolase</keyword>
<feature type="chain" id="PRO_5041423663" evidence="4">
    <location>
        <begin position="17"/>
        <end position="338"/>
    </location>
</feature>
<comment type="caution">
    <text evidence="5">The sequence shown here is derived from an EMBL/GenBank/DDBJ whole genome shotgun (WGS) entry which is preliminary data.</text>
</comment>
<accession>A0AA39IG26</accession>
<evidence type="ECO:0000256" key="4">
    <source>
        <dbReference type="SAM" id="SignalP"/>
    </source>
</evidence>
<feature type="signal peptide" evidence="4">
    <location>
        <begin position="1"/>
        <end position="16"/>
    </location>
</feature>
<protein>
    <submittedName>
        <fullName evidence="5">Uncharacterized protein</fullName>
    </submittedName>
</protein>
<comment type="similarity">
    <text evidence="1">Belongs to the DNase II family.</text>
</comment>
<dbReference type="Pfam" id="PF03265">
    <property type="entry name" value="DNase_II"/>
    <property type="match status" value="1"/>
</dbReference>
<dbReference type="GO" id="GO:0004531">
    <property type="term" value="F:deoxyribonuclease II activity"/>
    <property type="evidence" value="ECO:0007669"/>
    <property type="project" value="InterPro"/>
</dbReference>
<gene>
    <name evidence="5" type="ORF">QR680_007574</name>
</gene>
<dbReference type="PANTHER" id="PTHR10858:SF23">
    <property type="entry name" value="DEOXYRIBONUCLEASE II"/>
    <property type="match status" value="1"/>
</dbReference>
<organism evidence="5 6">
    <name type="scientific">Steinernema hermaphroditum</name>
    <dbReference type="NCBI Taxonomy" id="289476"/>
    <lineage>
        <taxon>Eukaryota</taxon>
        <taxon>Metazoa</taxon>
        <taxon>Ecdysozoa</taxon>
        <taxon>Nematoda</taxon>
        <taxon>Chromadorea</taxon>
        <taxon>Rhabditida</taxon>
        <taxon>Tylenchina</taxon>
        <taxon>Panagrolaimomorpha</taxon>
        <taxon>Strongyloidoidea</taxon>
        <taxon>Steinernematidae</taxon>
        <taxon>Steinernema</taxon>
    </lineage>
</organism>
<dbReference type="InterPro" id="IPR004947">
    <property type="entry name" value="DNase_II"/>
</dbReference>
<evidence type="ECO:0000256" key="3">
    <source>
        <dbReference type="SAM" id="MobiDB-lite"/>
    </source>
</evidence>
<dbReference type="AlphaFoldDB" id="A0AA39IG26"/>
<dbReference type="GO" id="GO:0006309">
    <property type="term" value="P:apoptotic DNA fragmentation"/>
    <property type="evidence" value="ECO:0007669"/>
    <property type="project" value="TreeGrafter"/>
</dbReference>
<sequence>MWLLLTLLHAPMKMLGSSVAWRWIPNKGRRNSSNLMLILWLCVLLVEPAGDTMDASPSSINDKVRSTIEETVSQKRVASLTGPGNLHLDGRSRHAHKQCKHETITDKDIFIRHFLSAFRLIVGLDMETIAYSDQPPAKKVSTDYAHMKGFFGWKEHADVGFHVLHTFPCFPNLEKGGFFDYTGKDIRKSKGQLFFCTTHDDTQALRGALALGIEDAPLNEIFRCSTIYADFDSNGHMDISVEKIGTYFHEKRKAIFNAVCKGCPADSACFKTFGAVNYSLDKMIEDTEKYRHDYYSKIRNYDGPLNDKARELQRAHPKPALRTSKRKQGTRSSRGSKR</sequence>
<feature type="region of interest" description="Disordered" evidence="3">
    <location>
        <begin position="306"/>
        <end position="338"/>
    </location>
</feature>
<name>A0AA39IG26_9BILA</name>
<feature type="compositionally biased region" description="Basic residues" evidence="3">
    <location>
        <begin position="315"/>
        <end position="338"/>
    </location>
</feature>
<dbReference type="EMBL" id="JAUCMV010000001">
    <property type="protein sequence ID" value="KAK0422439.1"/>
    <property type="molecule type" value="Genomic_DNA"/>
</dbReference>